<dbReference type="AlphaFoldDB" id="A0A7G6E4V2"/>
<protein>
    <recommendedName>
        <fullName evidence="2">Copper amine oxidase-like N-terminal domain-containing protein</fullName>
    </recommendedName>
</protein>
<dbReference type="Pfam" id="PF07833">
    <property type="entry name" value="Cu_amine_oxidN1"/>
    <property type="match status" value="1"/>
</dbReference>
<dbReference type="SUPFAM" id="SSF55383">
    <property type="entry name" value="Copper amine oxidase, domain N"/>
    <property type="match status" value="1"/>
</dbReference>
<feature type="signal peptide" evidence="1">
    <location>
        <begin position="1"/>
        <end position="36"/>
    </location>
</feature>
<keyword evidence="4" id="KW-1185">Reference proteome</keyword>
<proteinExistence type="predicted"/>
<name>A0A7G6E4V2_THEFR</name>
<gene>
    <name evidence="3" type="ORF">BR63_12785</name>
</gene>
<evidence type="ECO:0000313" key="3">
    <source>
        <dbReference type="EMBL" id="QNB47106.1"/>
    </source>
</evidence>
<dbReference type="InterPro" id="IPR012854">
    <property type="entry name" value="Cu_amine_oxidase-like_N"/>
</dbReference>
<feature type="chain" id="PRO_5039680251" description="Copper amine oxidase-like N-terminal domain-containing protein" evidence="1">
    <location>
        <begin position="37"/>
        <end position="376"/>
    </location>
</feature>
<dbReference type="Proteomes" id="UP000515847">
    <property type="component" value="Chromosome"/>
</dbReference>
<dbReference type="KEGG" id="tfr:BR63_12785"/>
<reference evidence="3 4" key="1">
    <citation type="journal article" date="2019" name="Front. Microbiol.">
        <title>Thermoanaerosceptrum fracticalcis gen. nov. sp. nov., a Novel Fumarate-Fermenting Microorganism From a Deep Fractured Carbonate Aquifer of the US Great Basin.</title>
        <authorList>
            <person name="Hamilton-Brehm S.D."/>
            <person name="Stewart L.E."/>
            <person name="Zavarin M."/>
            <person name="Caldwell M."/>
            <person name="Lawson P.A."/>
            <person name="Onstott T.C."/>
            <person name="Grzymski J."/>
            <person name="Neveux I."/>
            <person name="Lollar B.S."/>
            <person name="Russell C.E."/>
            <person name="Moser D.P."/>
        </authorList>
    </citation>
    <scope>NUCLEOTIDE SEQUENCE [LARGE SCALE GENOMIC DNA]</scope>
    <source>
        <strain evidence="3 4">DRI-13</strain>
    </source>
</reference>
<evidence type="ECO:0000313" key="4">
    <source>
        <dbReference type="Proteomes" id="UP000515847"/>
    </source>
</evidence>
<evidence type="ECO:0000256" key="1">
    <source>
        <dbReference type="SAM" id="SignalP"/>
    </source>
</evidence>
<dbReference type="Gene3D" id="3.30.457.10">
    <property type="entry name" value="Copper amine oxidase-like, N-terminal domain"/>
    <property type="match status" value="2"/>
</dbReference>
<feature type="domain" description="Copper amine oxidase-like N-terminal" evidence="2">
    <location>
        <begin position="255"/>
        <end position="318"/>
    </location>
</feature>
<evidence type="ECO:0000259" key="2">
    <source>
        <dbReference type="Pfam" id="PF07833"/>
    </source>
</evidence>
<dbReference type="InterPro" id="IPR036582">
    <property type="entry name" value="Mao_N_sf"/>
</dbReference>
<keyword evidence="1" id="KW-0732">Signal</keyword>
<dbReference type="EMBL" id="CP045798">
    <property type="protein sequence ID" value="QNB47106.1"/>
    <property type="molecule type" value="Genomic_DNA"/>
</dbReference>
<accession>A0A7G6E4V2</accession>
<organism evidence="3 4">
    <name type="scientific">Thermanaerosceptrum fracticalcis</name>
    <dbReference type="NCBI Taxonomy" id="1712410"/>
    <lineage>
        <taxon>Bacteria</taxon>
        <taxon>Bacillati</taxon>
        <taxon>Bacillota</taxon>
        <taxon>Clostridia</taxon>
        <taxon>Eubacteriales</taxon>
        <taxon>Peptococcaceae</taxon>
        <taxon>Thermanaerosceptrum</taxon>
    </lineage>
</organism>
<sequence length="376" mass="40424">MIFMSNHVKKTYLRKISVMCLIVLAFTLCSFSAVFAGPYGGGSTPPPPTLPPATPVTENVKTDHDKAIDQALRQTGEAVLSLGNNNTAQISPTVVNALARANESLTLERPGVNVQFSQQALQAPAITNAVRAENAVVELGVQVVSQAEANNILASAPLGQSTGLFSVGGIMVDLSAQVRTGTTTTRIDSFPEPVAVTLDLSALGTLTQEEINQLTGVRLEKDASGKTVAVSLGGTYDPVKKTFTFYTDRFSYYTVMKNTKLVKISLTLNNSTAIVNGTSKILDSPATLVNDRTMVPLRFVAESMGVKVDWIDAARTVKMKQDGKELVLVIDKPLPGMDVPAKIIKNRTMVPLRYVSESFGANVKWFPSSYRVEVVK</sequence>